<proteinExistence type="predicted"/>
<evidence type="ECO:0000313" key="2">
    <source>
        <dbReference type="EMBL" id="MBS9719178.1"/>
    </source>
</evidence>
<keyword evidence="3" id="KW-1185">Reference proteome</keyword>
<protein>
    <submittedName>
        <fullName evidence="2">Uncharacterized protein</fullName>
    </submittedName>
</protein>
<reference evidence="2 3" key="1">
    <citation type="submission" date="2021-03" db="EMBL/GenBank/DDBJ databases">
        <title>Tianweitania aestuarii sp. nov., isolated from a tidal flat.</title>
        <authorList>
            <person name="Park S."/>
            <person name="Yoon J.-H."/>
        </authorList>
    </citation>
    <scope>NUCLEOTIDE SEQUENCE [LARGE SCALE GENOMIC DNA]</scope>
    <source>
        <strain evidence="2 3">BSSL-BM11</strain>
    </source>
</reference>
<sequence>MMRKMIVMLLASALVVPLSTLEAAANCIPPWQTLFACNIPRQDARAEFCLIPDTDAHPGKKQGYYTYVVGTKPAELYFEADGYYFSTKDTLVDHPTDLTMAIGFKRGAYVYSFTITEDRQIDGRVRDGEVRVYSSLDAFTSSEKDTEVTRLYCDRASILADTDNIRP</sequence>
<dbReference type="EMBL" id="JAFMNX010000001">
    <property type="protein sequence ID" value="MBS9719178.1"/>
    <property type="molecule type" value="Genomic_DNA"/>
</dbReference>
<evidence type="ECO:0000313" key="3">
    <source>
        <dbReference type="Proteomes" id="UP001297272"/>
    </source>
</evidence>
<feature type="signal peptide" evidence="1">
    <location>
        <begin position="1"/>
        <end position="24"/>
    </location>
</feature>
<gene>
    <name evidence="2" type="ORF">JYU29_00585</name>
</gene>
<feature type="chain" id="PRO_5046425747" evidence="1">
    <location>
        <begin position="25"/>
        <end position="167"/>
    </location>
</feature>
<organism evidence="2 3">
    <name type="scientific">Tianweitania aestuarii</name>
    <dbReference type="NCBI Taxonomy" id="2814886"/>
    <lineage>
        <taxon>Bacteria</taxon>
        <taxon>Pseudomonadati</taxon>
        <taxon>Pseudomonadota</taxon>
        <taxon>Alphaproteobacteria</taxon>
        <taxon>Hyphomicrobiales</taxon>
        <taxon>Phyllobacteriaceae</taxon>
        <taxon>Tianweitania</taxon>
    </lineage>
</organism>
<dbReference type="Proteomes" id="UP001297272">
    <property type="component" value="Unassembled WGS sequence"/>
</dbReference>
<evidence type="ECO:0000256" key="1">
    <source>
        <dbReference type="SAM" id="SignalP"/>
    </source>
</evidence>
<accession>A0ABS5RQ63</accession>
<keyword evidence="1" id="KW-0732">Signal</keyword>
<comment type="caution">
    <text evidence="2">The sequence shown here is derived from an EMBL/GenBank/DDBJ whole genome shotgun (WGS) entry which is preliminary data.</text>
</comment>
<dbReference type="RefSeq" id="WP_213982854.1">
    <property type="nucleotide sequence ID" value="NZ_JAFMNX010000001.1"/>
</dbReference>
<name>A0ABS5RQ63_9HYPH</name>